<evidence type="ECO:0000256" key="1">
    <source>
        <dbReference type="ARBA" id="ARBA00004127"/>
    </source>
</evidence>
<proteinExistence type="predicted"/>
<keyword evidence="6" id="KW-0808">Transferase</keyword>
<keyword evidence="6" id="KW-0489">Methyltransferase</keyword>
<evidence type="ECO:0000256" key="4">
    <source>
        <dbReference type="ARBA" id="ARBA00023136"/>
    </source>
</evidence>
<evidence type="ECO:0000313" key="7">
    <source>
        <dbReference type="Proteomes" id="UP000469724"/>
    </source>
</evidence>
<gene>
    <name evidence="6" type="ORF">G3N56_07425</name>
</gene>
<reference evidence="6 7" key="1">
    <citation type="submission" date="2020-02" db="EMBL/GenBank/DDBJ databases">
        <title>Comparative genomics of sulfur disproportionating microorganisms.</title>
        <authorList>
            <person name="Ward L.M."/>
            <person name="Bertran E."/>
            <person name="Johnston D.T."/>
        </authorList>
    </citation>
    <scope>NUCLEOTIDE SEQUENCE [LARGE SCALE GENOMIC DNA]</scope>
    <source>
        <strain evidence="6 7">DSM 3696</strain>
    </source>
</reference>
<protein>
    <submittedName>
        <fullName evidence="6">Isoprenylcysteine carboxylmethyltransferase family protein</fullName>
    </submittedName>
</protein>
<dbReference type="EMBL" id="JAAGRQ010000022">
    <property type="protein sequence ID" value="NDY56572.1"/>
    <property type="molecule type" value="Genomic_DNA"/>
</dbReference>
<dbReference type="PANTHER" id="PTHR43847:SF1">
    <property type="entry name" value="BLL3993 PROTEIN"/>
    <property type="match status" value="1"/>
</dbReference>
<accession>A0A7K3NK63</accession>
<organism evidence="6 7">
    <name type="scientific">Desulfolutivibrio sulfodismutans</name>
    <dbReference type="NCBI Taxonomy" id="63561"/>
    <lineage>
        <taxon>Bacteria</taxon>
        <taxon>Pseudomonadati</taxon>
        <taxon>Thermodesulfobacteriota</taxon>
        <taxon>Desulfovibrionia</taxon>
        <taxon>Desulfovibrionales</taxon>
        <taxon>Desulfovibrionaceae</taxon>
        <taxon>Desulfolutivibrio</taxon>
    </lineage>
</organism>
<keyword evidence="3 5" id="KW-1133">Transmembrane helix</keyword>
<dbReference type="InterPro" id="IPR007318">
    <property type="entry name" value="Phopholipid_MeTrfase"/>
</dbReference>
<feature type="transmembrane region" description="Helical" evidence="5">
    <location>
        <begin position="12"/>
        <end position="33"/>
    </location>
</feature>
<evidence type="ECO:0000256" key="5">
    <source>
        <dbReference type="SAM" id="Phobius"/>
    </source>
</evidence>
<evidence type="ECO:0000256" key="2">
    <source>
        <dbReference type="ARBA" id="ARBA00022692"/>
    </source>
</evidence>
<dbReference type="RefSeq" id="WP_163301622.1">
    <property type="nucleotide sequence ID" value="NZ_JAAGRQ010000022.1"/>
</dbReference>
<dbReference type="GO" id="GO:0012505">
    <property type="term" value="C:endomembrane system"/>
    <property type="evidence" value="ECO:0007669"/>
    <property type="project" value="UniProtKB-SubCell"/>
</dbReference>
<keyword evidence="7" id="KW-1185">Reference proteome</keyword>
<dbReference type="GO" id="GO:0008168">
    <property type="term" value="F:methyltransferase activity"/>
    <property type="evidence" value="ECO:0007669"/>
    <property type="project" value="UniProtKB-KW"/>
</dbReference>
<sequence length="153" mass="16987">MNRWGSGTALYRASLCYAKLAFFYDELLFAAVARPYVKYLPLRPVGAGLVLLGLAVYAAAIMRLYQSYDASRLETGGIYALVRHPMYAAWVVCIIPGLSLLAGGMLVLSAPIFTALIYRLSIRHEEQWLESRFGDDYRRYRARVGGVLPGVSG</sequence>
<dbReference type="Gene3D" id="1.20.120.1630">
    <property type="match status" value="1"/>
</dbReference>
<dbReference type="Pfam" id="PF04191">
    <property type="entry name" value="PEMT"/>
    <property type="match status" value="1"/>
</dbReference>
<comment type="subcellular location">
    <subcellularLocation>
        <location evidence="1">Endomembrane system</location>
        <topology evidence="1">Multi-pass membrane protein</topology>
    </subcellularLocation>
</comment>
<dbReference type="PANTHER" id="PTHR43847">
    <property type="entry name" value="BLL3993 PROTEIN"/>
    <property type="match status" value="1"/>
</dbReference>
<feature type="transmembrane region" description="Helical" evidence="5">
    <location>
        <begin position="45"/>
        <end position="65"/>
    </location>
</feature>
<dbReference type="InterPro" id="IPR052527">
    <property type="entry name" value="Metal_cation-efflux_comp"/>
</dbReference>
<dbReference type="Proteomes" id="UP000469724">
    <property type="component" value="Unassembled WGS sequence"/>
</dbReference>
<name>A0A7K3NK63_9BACT</name>
<dbReference type="GO" id="GO:0032259">
    <property type="term" value="P:methylation"/>
    <property type="evidence" value="ECO:0007669"/>
    <property type="project" value="UniProtKB-KW"/>
</dbReference>
<keyword evidence="4 5" id="KW-0472">Membrane</keyword>
<evidence type="ECO:0000256" key="3">
    <source>
        <dbReference type="ARBA" id="ARBA00022989"/>
    </source>
</evidence>
<dbReference type="AlphaFoldDB" id="A0A7K3NK63"/>
<comment type="caution">
    <text evidence="6">The sequence shown here is derived from an EMBL/GenBank/DDBJ whole genome shotgun (WGS) entry which is preliminary data.</text>
</comment>
<evidence type="ECO:0000313" key="6">
    <source>
        <dbReference type="EMBL" id="NDY56572.1"/>
    </source>
</evidence>
<feature type="transmembrane region" description="Helical" evidence="5">
    <location>
        <begin position="85"/>
        <end position="118"/>
    </location>
</feature>
<keyword evidence="2 5" id="KW-0812">Transmembrane</keyword>